<dbReference type="EMBL" id="JARKIB010000026">
    <property type="protein sequence ID" value="KAJ7765317.1"/>
    <property type="molecule type" value="Genomic_DNA"/>
</dbReference>
<reference evidence="2" key="1">
    <citation type="submission" date="2023-03" db="EMBL/GenBank/DDBJ databases">
        <title>Massive genome expansion in bonnet fungi (Mycena s.s.) driven by repeated elements and novel gene families across ecological guilds.</title>
        <authorList>
            <consortium name="Lawrence Berkeley National Laboratory"/>
            <person name="Harder C.B."/>
            <person name="Miyauchi S."/>
            <person name="Viragh M."/>
            <person name="Kuo A."/>
            <person name="Thoen E."/>
            <person name="Andreopoulos B."/>
            <person name="Lu D."/>
            <person name="Skrede I."/>
            <person name="Drula E."/>
            <person name="Henrissat B."/>
            <person name="Morin E."/>
            <person name="Kohler A."/>
            <person name="Barry K."/>
            <person name="LaButti K."/>
            <person name="Morin E."/>
            <person name="Salamov A."/>
            <person name="Lipzen A."/>
            <person name="Mereny Z."/>
            <person name="Hegedus B."/>
            <person name="Baldrian P."/>
            <person name="Stursova M."/>
            <person name="Weitz H."/>
            <person name="Taylor A."/>
            <person name="Grigoriev I.V."/>
            <person name="Nagy L.G."/>
            <person name="Martin F."/>
            <person name="Kauserud H."/>
        </authorList>
    </citation>
    <scope>NUCLEOTIDE SEQUENCE</scope>
    <source>
        <strain evidence="2">CBHHK182m</strain>
    </source>
</reference>
<name>A0AAD7JKN5_9AGAR</name>
<keyword evidence="3" id="KW-1185">Reference proteome</keyword>
<proteinExistence type="predicted"/>
<sequence>MRWVAKKLLLTLLLPSLNDGDPIFSTFREPPGPTALYAGLASHLEEQATSQRLEPERGRPEQGGQRITPQWLYTLRPREILYRFRFYADELLDLAAALRIPEPFITEHRYSFPAIEALCLLLARYKSCEDQYDLCMKYDRSQSSISEVVNELTIWLDERWKGLLTFDTDGILSPDNLAKYAAAIYAAGAPLQYIWGFINCTIRRICHPIYFQKQAFNGYKRIHALKYQAVRLPNVV</sequence>
<dbReference type="AlphaFoldDB" id="A0AAD7JKN5"/>
<protein>
    <recommendedName>
        <fullName evidence="4">DDE Tnp4 domain-containing protein</fullName>
    </recommendedName>
</protein>
<evidence type="ECO:0008006" key="4">
    <source>
        <dbReference type="Google" id="ProtNLM"/>
    </source>
</evidence>
<gene>
    <name evidence="2" type="ORF">B0H16DRAFT_1310249</name>
</gene>
<evidence type="ECO:0000313" key="3">
    <source>
        <dbReference type="Proteomes" id="UP001215598"/>
    </source>
</evidence>
<accession>A0AAD7JKN5</accession>
<evidence type="ECO:0000313" key="2">
    <source>
        <dbReference type="EMBL" id="KAJ7765317.1"/>
    </source>
</evidence>
<dbReference type="Proteomes" id="UP001215598">
    <property type="component" value="Unassembled WGS sequence"/>
</dbReference>
<comment type="caution">
    <text evidence="2">The sequence shown here is derived from an EMBL/GenBank/DDBJ whole genome shotgun (WGS) entry which is preliminary data.</text>
</comment>
<keyword evidence="1" id="KW-0732">Signal</keyword>
<feature type="chain" id="PRO_5042114305" description="DDE Tnp4 domain-containing protein" evidence="1">
    <location>
        <begin position="21"/>
        <end position="236"/>
    </location>
</feature>
<evidence type="ECO:0000256" key="1">
    <source>
        <dbReference type="SAM" id="SignalP"/>
    </source>
</evidence>
<feature type="signal peptide" evidence="1">
    <location>
        <begin position="1"/>
        <end position="20"/>
    </location>
</feature>
<organism evidence="2 3">
    <name type="scientific">Mycena metata</name>
    <dbReference type="NCBI Taxonomy" id="1033252"/>
    <lineage>
        <taxon>Eukaryota</taxon>
        <taxon>Fungi</taxon>
        <taxon>Dikarya</taxon>
        <taxon>Basidiomycota</taxon>
        <taxon>Agaricomycotina</taxon>
        <taxon>Agaricomycetes</taxon>
        <taxon>Agaricomycetidae</taxon>
        <taxon>Agaricales</taxon>
        <taxon>Marasmiineae</taxon>
        <taxon>Mycenaceae</taxon>
        <taxon>Mycena</taxon>
    </lineage>
</organism>